<proteinExistence type="predicted"/>
<sequence>MKWAKLFSVAAAGFVLGYITYLSTQNHSYIKPERALKLVKNMFNQDYEVSGSWIYMKPTTIDRNGLTYDIYQGGITKHINGEHQPVQFYLDAKTGTILDVFEEQ</sequence>
<dbReference type="RefSeq" id="WP_003473654.1">
    <property type="nucleotide sequence ID" value="NZ_APML01000074.1"/>
</dbReference>
<keyword evidence="2" id="KW-1185">Reference proteome</keyword>
<protein>
    <recommendedName>
        <fullName evidence="3">PepSY domain-containing protein</fullName>
    </recommendedName>
</protein>
<dbReference type="eggNOG" id="COG5584">
    <property type="taxonomic scope" value="Bacteria"/>
</dbReference>
<reference evidence="1 2" key="1">
    <citation type="submission" date="2013-03" db="EMBL/GenBank/DDBJ databases">
        <title>Draft genome sequence of Gracibacillus halophilus YIM-C55.5, a moderately halophilic and thermophilic organism from the Xiaochaidamu salt lake.</title>
        <authorList>
            <person name="Sugumar T."/>
            <person name="Polireddy D.R."/>
            <person name="Antony A."/>
            <person name="Madhava Y.R."/>
            <person name="Sivakumar N."/>
        </authorList>
    </citation>
    <scope>NUCLEOTIDE SEQUENCE [LARGE SCALE GENOMIC DNA]</scope>
    <source>
        <strain evidence="1 2">YIM-C55.5</strain>
    </source>
</reference>
<dbReference type="PATRIC" id="fig|1308866.3.peg.2865"/>
<evidence type="ECO:0000313" key="1">
    <source>
        <dbReference type="EMBL" id="ENH95797.1"/>
    </source>
</evidence>
<evidence type="ECO:0000313" key="2">
    <source>
        <dbReference type="Proteomes" id="UP000012283"/>
    </source>
</evidence>
<dbReference type="OrthoDB" id="2989832at2"/>
<accession>N4WHZ5</accession>
<organism evidence="1 2">
    <name type="scientific">Gracilibacillus halophilus YIM-C55.5</name>
    <dbReference type="NCBI Taxonomy" id="1308866"/>
    <lineage>
        <taxon>Bacteria</taxon>
        <taxon>Bacillati</taxon>
        <taxon>Bacillota</taxon>
        <taxon>Bacilli</taxon>
        <taxon>Bacillales</taxon>
        <taxon>Bacillaceae</taxon>
        <taxon>Gracilibacillus</taxon>
    </lineage>
</organism>
<dbReference type="EMBL" id="APML01000074">
    <property type="protein sequence ID" value="ENH95797.1"/>
    <property type="molecule type" value="Genomic_DNA"/>
</dbReference>
<comment type="caution">
    <text evidence="1">The sequence shown here is derived from an EMBL/GenBank/DDBJ whole genome shotgun (WGS) entry which is preliminary data.</text>
</comment>
<dbReference type="AlphaFoldDB" id="N4WHZ5"/>
<name>N4WHZ5_9BACI</name>
<gene>
    <name evidence="1" type="ORF">J416_14218</name>
</gene>
<dbReference type="Proteomes" id="UP000012283">
    <property type="component" value="Unassembled WGS sequence"/>
</dbReference>
<dbReference type="STRING" id="1308866.J416_14218"/>
<evidence type="ECO:0008006" key="3">
    <source>
        <dbReference type="Google" id="ProtNLM"/>
    </source>
</evidence>